<name>A0A816WX84_9BILA</name>
<reference evidence="1" key="1">
    <citation type="submission" date="2021-02" db="EMBL/GenBank/DDBJ databases">
        <authorList>
            <person name="Nowell W R."/>
        </authorList>
    </citation>
    <scope>NUCLEOTIDE SEQUENCE</scope>
</reference>
<evidence type="ECO:0000313" key="2">
    <source>
        <dbReference type="EMBL" id="CAF4298606.1"/>
    </source>
</evidence>
<proteinExistence type="predicted"/>
<evidence type="ECO:0000313" key="3">
    <source>
        <dbReference type="Proteomes" id="UP000663887"/>
    </source>
</evidence>
<dbReference type="EMBL" id="CAJNRG010012436">
    <property type="protein sequence ID" value="CAF2139702.1"/>
    <property type="molecule type" value="Genomic_DNA"/>
</dbReference>
<gene>
    <name evidence="2" type="ORF">UXM345_LOCUS33283</name>
    <name evidence="1" type="ORF">XDN619_LOCUS26464</name>
</gene>
<feature type="non-terminal residue" evidence="1">
    <location>
        <position position="27"/>
    </location>
</feature>
<dbReference type="Proteomes" id="UP000663842">
    <property type="component" value="Unassembled WGS sequence"/>
</dbReference>
<protein>
    <submittedName>
        <fullName evidence="1">Uncharacterized protein</fullName>
    </submittedName>
</protein>
<dbReference type="EMBL" id="CAJOBF010010919">
    <property type="protein sequence ID" value="CAF4298606.1"/>
    <property type="molecule type" value="Genomic_DNA"/>
</dbReference>
<accession>A0A816WX84</accession>
<sequence>MKHSIRGAPIPIPANSTPKIGWNWSEI</sequence>
<comment type="caution">
    <text evidence="1">The sequence shown here is derived from an EMBL/GenBank/DDBJ whole genome shotgun (WGS) entry which is preliminary data.</text>
</comment>
<organism evidence="1 3">
    <name type="scientific">Rotaria magnacalcarata</name>
    <dbReference type="NCBI Taxonomy" id="392030"/>
    <lineage>
        <taxon>Eukaryota</taxon>
        <taxon>Metazoa</taxon>
        <taxon>Spiralia</taxon>
        <taxon>Gnathifera</taxon>
        <taxon>Rotifera</taxon>
        <taxon>Eurotatoria</taxon>
        <taxon>Bdelloidea</taxon>
        <taxon>Philodinida</taxon>
        <taxon>Philodinidae</taxon>
        <taxon>Rotaria</taxon>
    </lineage>
</organism>
<evidence type="ECO:0000313" key="1">
    <source>
        <dbReference type="EMBL" id="CAF2139702.1"/>
    </source>
</evidence>
<dbReference type="Proteomes" id="UP000663887">
    <property type="component" value="Unassembled WGS sequence"/>
</dbReference>
<dbReference type="AlphaFoldDB" id="A0A816WX84"/>